<feature type="non-terminal residue" evidence="1">
    <location>
        <position position="1"/>
    </location>
</feature>
<evidence type="ECO:0000313" key="1">
    <source>
        <dbReference type="EMBL" id="CAG8625313.1"/>
    </source>
</evidence>
<dbReference type="EMBL" id="CAJVQC010011226">
    <property type="protein sequence ID" value="CAG8625313.1"/>
    <property type="molecule type" value="Genomic_DNA"/>
</dbReference>
<protein>
    <submittedName>
        <fullName evidence="1">1125_t:CDS:1</fullName>
    </submittedName>
</protein>
<comment type="caution">
    <text evidence="1">The sequence shown here is derived from an EMBL/GenBank/DDBJ whole genome shotgun (WGS) entry which is preliminary data.</text>
</comment>
<reference evidence="1" key="1">
    <citation type="submission" date="2021-06" db="EMBL/GenBank/DDBJ databases">
        <authorList>
            <person name="Kallberg Y."/>
            <person name="Tangrot J."/>
            <person name="Rosling A."/>
        </authorList>
    </citation>
    <scope>NUCLEOTIDE SEQUENCE</scope>
    <source>
        <strain evidence="1">MA461A</strain>
    </source>
</reference>
<name>A0ACA9N8M7_9GLOM</name>
<evidence type="ECO:0000313" key="2">
    <source>
        <dbReference type="Proteomes" id="UP000789920"/>
    </source>
</evidence>
<dbReference type="Proteomes" id="UP000789920">
    <property type="component" value="Unassembled WGS sequence"/>
</dbReference>
<sequence length="80" mass="9267">QDYTCDTENINAYDDKYDNSFAESTKYTQKLPPSIHRQNTTRIHNKCRASTQSVEFTNAAVTKRLCLDDNLVENGMKLYQ</sequence>
<proteinExistence type="predicted"/>
<accession>A0ACA9N8M7</accession>
<gene>
    <name evidence="1" type="ORF">RPERSI_LOCUS6883</name>
</gene>
<keyword evidence="2" id="KW-1185">Reference proteome</keyword>
<organism evidence="1 2">
    <name type="scientific">Racocetra persica</name>
    <dbReference type="NCBI Taxonomy" id="160502"/>
    <lineage>
        <taxon>Eukaryota</taxon>
        <taxon>Fungi</taxon>
        <taxon>Fungi incertae sedis</taxon>
        <taxon>Mucoromycota</taxon>
        <taxon>Glomeromycotina</taxon>
        <taxon>Glomeromycetes</taxon>
        <taxon>Diversisporales</taxon>
        <taxon>Gigasporaceae</taxon>
        <taxon>Racocetra</taxon>
    </lineage>
</organism>